<dbReference type="InterPro" id="IPR036866">
    <property type="entry name" value="RibonucZ/Hydroxyglut_hydro"/>
</dbReference>
<dbReference type="Gene3D" id="3.60.15.10">
    <property type="entry name" value="Ribonuclease Z/Hydroxyacylglutathione hydrolase-like"/>
    <property type="match status" value="1"/>
</dbReference>
<accession>A0ABT4XSY5</accession>
<evidence type="ECO:0000259" key="6">
    <source>
        <dbReference type="SMART" id="SM00849"/>
    </source>
</evidence>
<gene>
    <name evidence="7" type="ORF">PFY00_10075</name>
</gene>
<keyword evidence="2" id="KW-0479">Metal-binding</keyword>
<protein>
    <submittedName>
        <fullName evidence="7">MBL fold metallo-hydrolase</fullName>
    </submittedName>
</protein>
<dbReference type="RefSeq" id="WP_271432427.1">
    <property type="nucleotide sequence ID" value="NZ_JAQIOY010000003.1"/>
</dbReference>
<keyword evidence="5" id="KW-0732">Signal</keyword>
<reference evidence="7 8" key="1">
    <citation type="submission" date="2023-01" db="EMBL/GenBank/DDBJ databases">
        <title>Thalassococcus onchidii sp. nov., isolated from a marine invertebrate from the South China Sea.</title>
        <authorList>
            <person name="Xu S."/>
            <person name="Liu Z."/>
            <person name="Xu Y."/>
        </authorList>
    </citation>
    <scope>NUCLEOTIDE SEQUENCE [LARGE SCALE GENOMIC DNA]</scope>
    <source>
        <strain evidence="7 8">KCTC 32084</strain>
    </source>
</reference>
<organism evidence="7 8">
    <name type="scientific">Thalassococcus lentus</name>
    <dbReference type="NCBI Taxonomy" id="1210524"/>
    <lineage>
        <taxon>Bacteria</taxon>
        <taxon>Pseudomonadati</taxon>
        <taxon>Pseudomonadota</taxon>
        <taxon>Alphaproteobacteria</taxon>
        <taxon>Rhodobacterales</taxon>
        <taxon>Roseobacteraceae</taxon>
        <taxon>Thalassococcus</taxon>
    </lineage>
</organism>
<evidence type="ECO:0000256" key="3">
    <source>
        <dbReference type="ARBA" id="ARBA00022801"/>
    </source>
</evidence>
<name>A0ABT4XSY5_9RHOB</name>
<feature type="chain" id="PRO_5046901647" evidence="5">
    <location>
        <begin position="30"/>
        <end position="321"/>
    </location>
</feature>
<dbReference type="InterPro" id="IPR051013">
    <property type="entry name" value="MBL_superfamily_lactonases"/>
</dbReference>
<feature type="signal peptide" evidence="5">
    <location>
        <begin position="1"/>
        <end position="29"/>
    </location>
</feature>
<sequence>MSLFKPNRRDILTMAAAMPAFTLPIAARASLGGPANGNPGHFSFSLGEAKITIASDGHFSMPTGGLGVNADRDEVKAFLEAHYLSPDVGYSHTNHMVVELGDAKVLVDVGSGTRWLDGTGKLIENLENAGHDPSSITHVVITHAHPDHIWGIRDDFDEPILPDAEYLIGSTERDHWMQDGLVDRVEPAMQQFVVGAQNSITAEGIEWTLLGDEQEIAPGIRAISTPGHTPGHISLVVESNGQQLIALGDSMSHAWTNFAHPDWFNEFDMDGEQTVATRKRLLDMAATDRMAVIGYHFPFPGVGHVMRDGDAYRFIPATWQW</sequence>
<proteinExistence type="inferred from homology"/>
<keyword evidence="8" id="KW-1185">Reference proteome</keyword>
<evidence type="ECO:0000256" key="5">
    <source>
        <dbReference type="SAM" id="SignalP"/>
    </source>
</evidence>
<dbReference type="PANTHER" id="PTHR42978">
    <property type="entry name" value="QUORUM-QUENCHING LACTONASE YTNP-RELATED-RELATED"/>
    <property type="match status" value="1"/>
</dbReference>
<dbReference type="Pfam" id="PF00753">
    <property type="entry name" value="Lactamase_B"/>
    <property type="match status" value="1"/>
</dbReference>
<keyword evidence="3" id="KW-0378">Hydrolase</keyword>
<dbReference type="CDD" id="cd07720">
    <property type="entry name" value="OPHC2-like_MBL-fold"/>
    <property type="match status" value="1"/>
</dbReference>
<evidence type="ECO:0000256" key="2">
    <source>
        <dbReference type="ARBA" id="ARBA00022723"/>
    </source>
</evidence>
<dbReference type="SUPFAM" id="SSF56281">
    <property type="entry name" value="Metallo-hydrolase/oxidoreductase"/>
    <property type="match status" value="1"/>
</dbReference>
<feature type="domain" description="Metallo-beta-lactamase" evidence="6">
    <location>
        <begin position="92"/>
        <end position="296"/>
    </location>
</feature>
<dbReference type="Proteomes" id="UP001210720">
    <property type="component" value="Unassembled WGS sequence"/>
</dbReference>
<keyword evidence="4" id="KW-0862">Zinc</keyword>
<dbReference type="EMBL" id="JAQIOY010000003">
    <property type="protein sequence ID" value="MDA7425074.1"/>
    <property type="molecule type" value="Genomic_DNA"/>
</dbReference>
<comment type="caution">
    <text evidence="7">The sequence shown here is derived from an EMBL/GenBank/DDBJ whole genome shotgun (WGS) entry which is preliminary data.</text>
</comment>
<evidence type="ECO:0000313" key="7">
    <source>
        <dbReference type="EMBL" id="MDA7425074.1"/>
    </source>
</evidence>
<dbReference type="PANTHER" id="PTHR42978:SF6">
    <property type="entry name" value="QUORUM-QUENCHING LACTONASE YTNP-RELATED"/>
    <property type="match status" value="1"/>
</dbReference>
<dbReference type="SMART" id="SM00849">
    <property type="entry name" value="Lactamase_B"/>
    <property type="match status" value="1"/>
</dbReference>
<evidence type="ECO:0000313" key="8">
    <source>
        <dbReference type="Proteomes" id="UP001210720"/>
    </source>
</evidence>
<dbReference type="InterPro" id="IPR001279">
    <property type="entry name" value="Metallo-B-lactamas"/>
</dbReference>
<comment type="similarity">
    <text evidence="1">Belongs to the metallo-beta-lactamase superfamily.</text>
</comment>
<evidence type="ECO:0000256" key="4">
    <source>
        <dbReference type="ARBA" id="ARBA00022833"/>
    </source>
</evidence>
<evidence type="ECO:0000256" key="1">
    <source>
        <dbReference type="ARBA" id="ARBA00007749"/>
    </source>
</evidence>